<protein>
    <recommendedName>
        <fullName evidence="4">Permease</fullName>
    </recommendedName>
</protein>
<organism evidence="2 3">
    <name type="scientific">Exiguobacterium mexicanum</name>
    <dbReference type="NCBI Taxonomy" id="340146"/>
    <lineage>
        <taxon>Bacteria</taxon>
        <taxon>Bacillati</taxon>
        <taxon>Bacillota</taxon>
        <taxon>Bacilli</taxon>
        <taxon>Bacillales</taxon>
        <taxon>Bacillales Family XII. Incertae Sedis</taxon>
        <taxon>Exiguobacterium</taxon>
    </lineage>
</organism>
<evidence type="ECO:0000256" key="1">
    <source>
        <dbReference type="SAM" id="Phobius"/>
    </source>
</evidence>
<keyword evidence="1" id="KW-0812">Transmembrane</keyword>
<accession>A0ABT7MT53</accession>
<keyword evidence="3" id="KW-1185">Reference proteome</keyword>
<dbReference type="Proteomes" id="UP001230807">
    <property type="component" value="Unassembled WGS sequence"/>
</dbReference>
<feature type="transmembrane region" description="Helical" evidence="1">
    <location>
        <begin position="84"/>
        <end position="114"/>
    </location>
</feature>
<evidence type="ECO:0000313" key="3">
    <source>
        <dbReference type="Proteomes" id="UP001230807"/>
    </source>
</evidence>
<keyword evidence="1" id="KW-0472">Membrane</keyword>
<keyword evidence="1" id="KW-1133">Transmembrane helix</keyword>
<gene>
    <name evidence="2" type="ORF">QR695_15380</name>
</gene>
<dbReference type="EMBL" id="JASWER010000028">
    <property type="protein sequence ID" value="MDL5378378.1"/>
    <property type="molecule type" value="Genomic_DNA"/>
</dbReference>
<dbReference type="RefSeq" id="WP_131472859.1">
    <property type="nucleotide sequence ID" value="NZ_CP183077.1"/>
</dbReference>
<evidence type="ECO:0008006" key="4">
    <source>
        <dbReference type="Google" id="ProtNLM"/>
    </source>
</evidence>
<comment type="caution">
    <text evidence="2">The sequence shown here is derived from an EMBL/GenBank/DDBJ whole genome shotgun (WGS) entry which is preliminary data.</text>
</comment>
<name>A0ABT7MT53_9BACL</name>
<proteinExistence type="predicted"/>
<sequence>MENQIQQEVRWVKRIRRIGVPVLVLYILSMIVALLFEKMLLIPLMWSVALFLIFMGHTQYRLLRHFSTHPKSLRWLQVEYADTWISAILMGTFMTTLLTTESLGFGIGFLFGIWGLTEKYRSRIIARQLKQYDPDIPTYDEVIERMS</sequence>
<reference evidence="2 3" key="1">
    <citation type="submission" date="2023-06" db="EMBL/GenBank/DDBJ databases">
        <title>Influencing factors and mechanism of Cr(VI) reduction by facultative anaerobic Exiguobacterium sp. PY14.</title>
        <authorList>
            <person name="Zou L."/>
        </authorList>
    </citation>
    <scope>NUCLEOTIDE SEQUENCE [LARGE SCALE GENOMIC DNA]</scope>
    <source>
        <strain evidence="2 3">PY14</strain>
    </source>
</reference>
<feature type="transmembrane region" description="Helical" evidence="1">
    <location>
        <begin position="18"/>
        <end position="36"/>
    </location>
</feature>
<evidence type="ECO:0000313" key="2">
    <source>
        <dbReference type="EMBL" id="MDL5378378.1"/>
    </source>
</evidence>